<protein>
    <submittedName>
        <fullName evidence="3">SUMF1/EgtB/PvdO family nonheme iron enzyme</fullName>
    </submittedName>
</protein>
<dbReference type="PANTHER" id="PTHR23150:SF19">
    <property type="entry name" value="FORMYLGLYCINE-GENERATING ENZYME"/>
    <property type="match status" value="1"/>
</dbReference>
<dbReference type="SUPFAM" id="SSF56436">
    <property type="entry name" value="C-type lectin-like"/>
    <property type="match status" value="1"/>
</dbReference>
<accession>A0A935Q139</accession>
<feature type="compositionally biased region" description="Low complexity" evidence="1">
    <location>
        <begin position="9"/>
        <end position="25"/>
    </location>
</feature>
<gene>
    <name evidence="3" type="ORF">IPJ27_15850</name>
</gene>
<feature type="domain" description="Sulfatase-modifying factor enzyme-like" evidence="2">
    <location>
        <begin position="30"/>
        <end position="199"/>
    </location>
</feature>
<dbReference type="InterPro" id="IPR042095">
    <property type="entry name" value="SUMF_sf"/>
</dbReference>
<dbReference type="InterPro" id="IPR051043">
    <property type="entry name" value="Sulfatase_Mod_Factor_Kinase"/>
</dbReference>
<evidence type="ECO:0000313" key="3">
    <source>
        <dbReference type="EMBL" id="MBK7676097.1"/>
    </source>
</evidence>
<evidence type="ECO:0000313" key="4">
    <source>
        <dbReference type="Proteomes" id="UP000697998"/>
    </source>
</evidence>
<comment type="caution">
    <text evidence="3">The sequence shown here is derived from an EMBL/GenBank/DDBJ whole genome shotgun (WGS) entry which is preliminary data.</text>
</comment>
<dbReference type="GO" id="GO:0120147">
    <property type="term" value="F:formylglycine-generating oxidase activity"/>
    <property type="evidence" value="ECO:0007669"/>
    <property type="project" value="TreeGrafter"/>
</dbReference>
<name>A0A935Q139_9PROT</name>
<dbReference type="AlphaFoldDB" id="A0A935Q139"/>
<reference evidence="3 4" key="1">
    <citation type="submission" date="2020-10" db="EMBL/GenBank/DDBJ databases">
        <title>Connecting structure to function with the recovery of over 1000 high-quality activated sludge metagenome-assembled genomes encoding full-length rRNA genes using long-read sequencing.</title>
        <authorList>
            <person name="Singleton C.M."/>
            <person name="Petriglieri F."/>
            <person name="Kristensen J.M."/>
            <person name="Kirkegaard R.H."/>
            <person name="Michaelsen T.Y."/>
            <person name="Andersen M.H."/>
            <person name="Karst S.M."/>
            <person name="Dueholm M.S."/>
            <person name="Nielsen P.H."/>
            <person name="Albertsen M."/>
        </authorList>
    </citation>
    <scope>NUCLEOTIDE SEQUENCE [LARGE SCALE GENOMIC DNA]</scope>
    <source>
        <strain evidence="3">EsbW_18-Q3-R4-48_BATAC.285</strain>
    </source>
</reference>
<organism evidence="3 4">
    <name type="scientific">Candidatus Accumulibacter proximus</name>
    <dbReference type="NCBI Taxonomy" id="2954385"/>
    <lineage>
        <taxon>Bacteria</taxon>
        <taxon>Pseudomonadati</taxon>
        <taxon>Pseudomonadota</taxon>
        <taxon>Betaproteobacteria</taxon>
        <taxon>Candidatus Accumulibacter</taxon>
    </lineage>
</organism>
<evidence type="ECO:0000256" key="1">
    <source>
        <dbReference type="SAM" id="MobiDB-lite"/>
    </source>
</evidence>
<dbReference type="Pfam" id="PF03781">
    <property type="entry name" value="FGE-sulfatase"/>
    <property type="match status" value="1"/>
</dbReference>
<dbReference type="EMBL" id="JADJMH010000016">
    <property type="protein sequence ID" value="MBK7676097.1"/>
    <property type="molecule type" value="Genomic_DNA"/>
</dbReference>
<dbReference type="PANTHER" id="PTHR23150">
    <property type="entry name" value="SULFATASE MODIFYING FACTOR 1, 2"/>
    <property type="match status" value="1"/>
</dbReference>
<dbReference type="InterPro" id="IPR016187">
    <property type="entry name" value="CTDL_fold"/>
</dbReference>
<sequence>MATTRPDSCSKSIPCASSSSRAAPSGWARGDDDAPLHENGTPNHDYWIGESPVTVAQFRQFVEASGYAEHRPEALQDFDNRPLAWIPWYDALAFCRWLYAHWRARLPAGWELTLPSEAEWEKAARGGVDIARGAIRTSLADGFASPRCALQANAQAQRRYPWGDEWDAELANAEEDIGHTTTPGCFSRGRSPLGLARTWGRQRLGMDAQPLGIED</sequence>
<dbReference type="Proteomes" id="UP000697998">
    <property type="component" value="Unassembled WGS sequence"/>
</dbReference>
<dbReference type="Gene3D" id="3.90.1580.10">
    <property type="entry name" value="paralog of FGE (formylglycine-generating enzyme)"/>
    <property type="match status" value="1"/>
</dbReference>
<evidence type="ECO:0000259" key="2">
    <source>
        <dbReference type="Pfam" id="PF03781"/>
    </source>
</evidence>
<feature type="region of interest" description="Disordered" evidence="1">
    <location>
        <begin position="1"/>
        <end position="43"/>
    </location>
</feature>
<dbReference type="InterPro" id="IPR005532">
    <property type="entry name" value="SUMF_dom"/>
</dbReference>
<proteinExistence type="predicted"/>